<keyword evidence="2" id="KW-1185">Reference proteome</keyword>
<accession>A0ACC2MQU0</accession>
<reference evidence="1 2" key="1">
    <citation type="journal article" date="2022" name="Hortic Res">
        <title>A haplotype resolved chromosomal level avocado genome allows analysis of novel avocado genes.</title>
        <authorList>
            <person name="Nath O."/>
            <person name="Fletcher S.J."/>
            <person name="Hayward A."/>
            <person name="Shaw L.M."/>
            <person name="Masouleh A.K."/>
            <person name="Furtado A."/>
            <person name="Henry R.J."/>
            <person name="Mitter N."/>
        </authorList>
    </citation>
    <scope>NUCLEOTIDE SEQUENCE [LARGE SCALE GENOMIC DNA]</scope>
    <source>
        <strain evidence="2">cv. Hass</strain>
    </source>
</reference>
<dbReference type="EMBL" id="CM056809">
    <property type="protein sequence ID" value="KAJ8647868.1"/>
    <property type="molecule type" value="Genomic_DNA"/>
</dbReference>
<organism evidence="1 2">
    <name type="scientific">Persea americana</name>
    <name type="common">Avocado</name>
    <dbReference type="NCBI Taxonomy" id="3435"/>
    <lineage>
        <taxon>Eukaryota</taxon>
        <taxon>Viridiplantae</taxon>
        <taxon>Streptophyta</taxon>
        <taxon>Embryophyta</taxon>
        <taxon>Tracheophyta</taxon>
        <taxon>Spermatophyta</taxon>
        <taxon>Magnoliopsida</taxon>
        <taxon>Magnoliidae</taxon>
        <taxon>Laurales</taxon>
        <taxon>Lauraceae</taxon>
        <taxon>Persea</taxon>
    </lineage>
</organism>
<dbReference type="Proteomes" id="UP001234297">
    <property type="component" value="Chromosome 1"/>
</dbReference>
<evidence type="ECO:0000313" key="1">
    <source>
        <dbReference type="EMBL" id="KAJ8647868.1"/>
    </source>
</evidence>
<sequence>MEAFSNTASLFLFIFLFLSFLSSSSSNATCNPIDRAALLHFKSKITHDPSNLLRTWNYSTDCCTKWEGVACNSVGRVVNVSRLGLFSGDDFITDTSMTGTLSSSLANLSSLQILNLSNLKDLSGPIPPQLGSLINLTHLYLDSNALTGQIPSTFQNLIHLEKLRLNSDRLLGVTPSIFQSLASLSELGLSRNSLSSNIPETIGGLVSLDKLDLSANKIIRNIPSAIGELNKLTSLDLSNNQITGSIPPSIGRLSKLNTLDLSQNNHIGNSPTSIAYFKISENSLTGGIPPSIGQLTTIQRPFVSHWVNGSQSTYRGISWRGLLRFDDVGDRVAMDSIKHLVLSHNQIGGRIPESVMKLKNLVQFDVSENRLSGCIPEHIVSIPAANFRGNQLIMGWVEPLFLLANTLARKIEND</sequence>
<proteinExistence type="predicted"/>
<comment type="caution">
    <text evidence="1">The sequence shown here is derived from an EMBL/GenBank/DDBJ whole genome shotgun (WGS) entry which is preliminary data.</text>
</comment>
<name>A0ACC2MQU0_PERAE</name>
<gene>
    <name evidence="1" type="ORF">MRB53_000891</name>
</gene>
<protein>
    <submittedName>
        <fullName evidence="1">Uncharacterized protein</fullName>
    </submittedName>
</protein>
<evidence type="ECO:0000313" key="2">
    <source>
        <dbReference type="Proteomes" id="UP001234297"/>
    </source>
</evidence>